<keyword evidence="2" id="KW-0732">Signal</keyword>
<gene>
    <name evidence="3" type="ORF">B4O97_17915</name>
</gene>
<dbReference type="AlphaFoldDB" id="A0A1Y1RUJ9"/>
<feature type="compositionally biased region" description="Low complexity" evidence="1">
    <location>
        <begin position="131"/>
        <end position="143"/>
    </location>
</feature>
<accession>A0A1Y1RUJ9</accession>
<reference evidence="3 4" key="1">
    <citation type="submission" date="2017-03" db="EMBL/GenBank/DDBJ databases">
        <title>Draft Genome sequence of Marispirochaeta sp. strain JC444.</title>
        <authorList>
            <person name="Shivani Y."/>
            <person name="Subhash Y."/>
            <person name="Sasikala C."/>
            <person name="Ramana C."/>
        </authorList>
    </citation>
    <scope>NUCLEOTIDE SEQUENCE [LARGE SCALE GENOMIC DNA]</scope>
    <source>
        <strain evidence="3 4">JC444</strain>
    </source>
</reference>
<dbReference type="STRING" id="1963862.B4O97_17915"/>
<protein>
    <recommendedName>
        <fullName evidence="5">DUF5666 domain-containing protein</fullName>
    </recommendedName>
</protein>
<feature type="chain" id="PRO_5012553359" description="DUF5666 domain-containing protein" evidence="2">
    <location>
        <begin position="21"/>
        <end position="154"/>
    </location>
</feature>
<organism evidence="3 4">
    <name type="scientific">Marispirochaeta aestuarii</name>
    <dbReference type="NCBI Taxonomy" id="1963862"/>
    <lineage>
        <taxon>Bacteria</taxon>
        <taxon>Pseudomonadati</taxon>
        <taxon>Spirochaetota</taxon>
        <taxon>Spirochaetia</taxon>
        <taxon>Spirochaetales</taxon>
        <taxon>Spirochaetaceae</taxon>
        <taxon>Marispirochaeta</taxon>
    </lineage>
</organism>
<evidence type="ECO:0000256" key="1">
    <source>
        <dbReference type="SAM" id="MobiDB-lite"/>
    </source>
</evidence>
<feature type="signal peptide" evidence="2">
    <location>
        <begin position="1"/>
        <end position="20"/>
    </location>
</feature>
<dbReference type="Proteomes" id="UP000192343">
    <property type="component" value="Unassembled WGS sequence"/>
</dbReference>
<feature type="region of interest" description="Disordered" evidence="1">
    <location>
        <begin position="120"/>
        <end position="154"/>
    </location>
</feature>
<dbReference type="OrthoDB" id="363132at2"/>
<evidence type="ECO:0000313" key="3">
    <source>
        <dbReference type="EMBL" id="ORC30663.1"/>
    </source>
</evidence>
<evidence type="ECO:0000256" key="2">
    <source>
        <dbReference type="SAM" id="SignalP"/>
    </source>
</evidence>
<name>A0A1Y1RUJ9_9SPIO</name>
<proteinExistence type="predicted"/>
<keyword evidence="4" id="KW-1185">Reference proteome</keyword>
<evidence type="ECO:0000313" key="4">
    <source>
        <dbReference type="Proteomes" id="UP000192343"/>
    </source>
</evidence>
<dbReference type="RefSeq" id="WP_083052892.1">
    <property type="nucleotide sequence ID" value="NZ_MWQY01000030.1"/>
</dbReference>
<dbReference type="EMBL" id="MWQY01000030">
    <property type="protein sequence ID" value="ORC30663.1"/>
    <property type="molecule type" value="Genomic_DNA"/>
</dbReference>
<sequence>MKHFALVFMLVLLAGMAVFAEGSREVARPALEGDLVTLTGSIDLSVNPPVLKSGGEEYLVMVPRTYQEEIAVEDGAQVSLEGYVHEGYGRNTADKQVISVTRAIIDGTEYDVESYRQTGAMAQGPRFASDRGGNSQGRGSSRGPAGKTGPGGRR</sequence>
<comment type="caution">
    <text evidence="3">The sequence shown here is derived from an EMBL/GenBank/DDBJ whole genome shotgun (WGS) entry which is preliminary data.</text>
</comment>
<evidence type="ECO:0008006" key="5">
    <source>
        <dbReference type="Google" id="ProtNLM"/>
    </source>
</evidence>